<dbReference type="PANTHER" id="PTHR47381:SF3">
    <property type="entry name" value="ALPHA_BETA-HYDROLASES SUPERFAMILY PROTEIN"/>
    <property type="match status" value="1"/>
</dbReference>
<dbReference type="STRING" id="105984.A0A427XU84"/>
<sequence>MSDARRGALAPRGPTWTPANDAAGVHDMGHRGHNGYIMTTILVLYSFSLSSFNNITMPEQQATDSPRVSTMDAAHRMDWDILNIGYPQSSQKMIHLIDMDLHIFGLEEIAGSTRPIAVIILSHGWANKARDMWPMASGLIGEANRLDTVGGRKRTRDVIVVTLDQRNHGDRRRVRTKVSFETNAYRFGIDMAMGLTGAKQDHHFLMEFLEGHLFPSGDRQVVEYMVAGFSMGGHVAWRLLREDDRIRIGVPICSLPSETLGRKLLNRELPPNSPPSHVPPVVERFFNTPSPPGTYAGKCILAIHGGLDAVLPWTLGDDRWLEIAQEAKAAERYVQPDAGHIVSQEMVRRTAEWLWRYGLTEEA</sequence>
<dbReference type="Pfam" id="PF12697">
    <property type="entry name" value="Abhydrolase_6"/>
    <property type="match status" value="1"/>
</dbReference>
<dbReference type="SUPFAM" id="SSF53474">
    <property type="entry name" value="alpha/beta-Hydrolases"/>
    <property type="match status" value="1"/>
</dbReference>
<feature type="region of interest" description="Disordered" evidence="1">
    <location>
        <begin position="1"/>
        <end position="21"/>
    </location>
</feature>
<dbReference type="PANTHER" id="PTHR47381">
    <property type="entry name" value="ALPHA/BETA-HYDROLASES SUPERFAMILY PROTEIN"/>
    <property type="match status" value="1"/>
</dbReference>
<name>A0A427XU84_9TREE</name>
<accession>A0A427XU84</accession>
<dbReference type="Gene3D" id="3.40.50.1820">
    <property type="entry name" value="alpha/beta hydrolase"/>
    <property type="match status" value="1"/>
</dbReference>
<evidence type="ECO:0000313" key="3">
    <source>
        <dbReference type="EMBL" id="RSH82392.1"/>
    </source>
</evidence>
<dbReference type="InterPro" id="IPR000073">
    <property type="entry name" value="AB_hydrolase_1"/>
</dbReference>
<dbReference type="Proteomes" id="UP000279236">
    <property type="component" value="Unassembled WGS sequence"/>
</dbReference>
<dbReference type="OrthoDB" id="2152248at2759"/>
<dbReference type="RefSeq" id="XP_028476624.1">
    <property type="nucleotide sequence ID" value="XM_028622731.1"/>
</dbReference>
<evidence type="ECO:0000313" key="4">
    <source>
        <dbReference type="Proteomes" id="UP000279236"/>
    </source>
</evidence>
<dbReference type="AlphaFoldDB" id="A0A427XU84"/>
<dbReference type="EMBL" id="RSCE01000005">
    <property type="protein sequence ID" value="RSH82392.1"/>
    <property type="molecule type" value="Genomic_DNA"/>
</dbReference>
<reference evidence="3 4" key="1">
    <citation type="submission" date="2018-11" db="EMBL/GenBank/DDBJ databases">
        <title>Genome sequence of Apiotrichum porosum DSM 27194.</title>
        <authorList>
            <person name="Aliyu H."/>
            <person name="Gorte O."/>
            <person name="Ochsenreither K."/>
        </authorList>
    </citation>
    <scope>NUCLEOTIDE SEQUENCE [LARGE SCALE GENOMIC DNA]</scope>
    <source>
        <strain evidence="3 4">DSM 27194</strain>
    </source>
</reference>
<protein>
    <recommendedName>
        <fullName evidence="2">AB hydrolase-1 domain-containing protein</fullName>
    </recommendedName>
</protein>
<gene>
    <name evidence="3" type="ORF">EHS24_007360</name>
</gene>
<evidence type="ECO:0000259" key="2">
    <source>
        <dbReference type="Pfam" id="PF12697"/>
    </source>
</evidence>
<organism evidence="3 4">
    <name type="scientific">Apiotrichum porosum</name>
    <dbReference type="NCBI Taxonomy" id="105984"/>
    <lineage>
        <taxon>Eukaryota</taxon>
        <taxon>Fungi</taxon>
        <taxon>Dikarya</taxon>
        <taxon>Basidiomycota</taxon>
        <taxon>Agaricomycotina</taxon>
        <taxon>Tremellomycetes</taxon>
        <taxon>Trichosporonales</taxon>
        <taxon>Trichosporonaceae</taxon>
        <taxon>Apiotrichum</taxon>
    </lineage>
</organism>
<feature type="domain" description="AB hydrolase-1" evidence="2">
    <location>
        <begin position="119"/>
        <end position="344"/>
    </location>
</feature>
<evidence type="ECO:0000256" key="1">
    <source>
        <dbReference type="SAM" id="MobiDB-lite"/>
    </source>
</evidence>
<keyword evidence="4" id="KW-1185">Reference proteome</keyword>
<comment type="caution">
    <text evidence="3">The sequence shown here is derived from an EMBL/GenBank/DDBJ whole genome shotgun (WGS) entry which is preliminary data.</text>
</comment>
<proteinExistence type="predicted"/>
<dbReference type="GeneID" id="39591903"/>
<dbReference type="InterPro" id="IPR029058">
    <property type="entry name" value="AB_hydrolase_fold"/>
</dbReference>